<dbReference type="Proteomes" id="UP000299102">
    <property type="component" value="Unassembled WGS sequence"/>
</dbReference>
<evidence type="ECO:0000313" key="3">
    <source>
        <dbReference type="EMBL" id="GBP52218.1"/>
    </source>
</evidence>
<evidence type="ECO:0000313" key="4">
    <source>
        <dbReference type="Proteomes" id="UP000299102"/>
    </source>
</evidence>
<feature type="signal peptide" evidence="2">
    <location>
        <begin position="1"/>
        <end position="36"/>
    </location>
</feature>
<organism evidence="3 4">
    <name type="scientific">Eumeta variegata</name>
    <name type="common">Bagworm moth</name>
    <name type="synonym">Eumeta japonica</name>
    <dbReference type="NCBI Taxonomy" id="151549"/>
    <lineage>
        <taxon>Eukaryota</taxon>
        <taxon>Metazoa</taxon>
        <taxon>Ecdysozoa</taxon>
        <taxon>Arthropoda</taxon>
        <taxon>Hexapoda</taxon>
        <taxon>Insecta</taxon>
        <taxon>Pterygota</taxon>
        <taxon>Neoptera</taxon>
        <taxon>Endopterygota</taxon>
        <taxon>Lepidoptera</taxon>
        <taxon>Glossata</taxon>
        <taxon>Ditrysia</taxon>
        <taxon>Tineoidea</taxon>
        <taxon>Psychidae</taxon>
        <taxon>Oiketicinae</taxon>
        <taxon>Eumeta</taxon>
    </lineage>
</organism>
<feature type="chain" id="PRO_5020032358" evidence="2">
    <location>
        <begin position="37"/>
        <end position="115"/>
    </location>
</feature>
<keyword evidence="4" id="KW-1185">Reference proteome</keyword>
<sequence>MRPQRTRRLRNPISSQLRRSLISFILLSAICTRAIAAFGGGPGGSFQSGFYNCASGRTLLQLRDILVISLSLDLISSTKGPVSPNNEARRRALDSLPPGPAPGAKCVANEPVAFI</sequence>
<protein>
    <submittedName>
        <fullName evidence="3">Uncharacterized protein</fullName>
    </submittedName>
</protein>
<feature type="region of interest" description="Disordered" evidence="1">
    <location>
        <begin position="78"/>
        <end position="102"/>
    </location>
</feature>
<dbReference type="AlphaFoldDB" id="A0A4C1WLA9"/>
<name>A0A4C1WLA9_EUMVA</name>
<gene>
    <name evidence="3" type="ORF">EVAR_87604_1</name>
</gene>
<reference evidence="3 4" key="1">
    <citation type="journal article" date="2019" name="Commun. Biol.">
        <title>The bagworm genome reveals a unique fibroin gene that provides high tensile strength.</title>
        <authorList>
            <person name="Kono N."/>
            <person name="Nakamura H."/>
            <person name="Ohtoshi R."/>
            <person name="Tomita M."/>
            <person name="Numata K."/>
            <person name="Arakawa K."/>
        </authorList>
    </citation>
    <scope>NUCLEOTIDE SEQUENCE [LARGE SCALE GENOMIC DNA]</scope>
</reference>
<evidence type="ECO:0000256" key="1">
    <source>
        <dbReference type="SAM" id="MobiDB-lite"/>
    </source>
</evidence>
<comment type="caution">
    <text evidence="3">The sequence shown here is derived from an EMBL/GenBank/DDBJ whole genome shotgun (WGS) entry which is preliminary data.</text>
</comment>
<keyword evidence="2" id="KW-0732">Signal</keyword>
<evidence type="ECO:0000256" key="2">
    <source>
        <dbReference type="SAM" id="SignalP"/>
    </source>
</evidence>
<accession>A0A4C1WLA9</accession>
<proteinExistence type="predicted"/>
<dbReference type="EMBL" id="BGZK01000597">
    <property type="protein sequence ID" value="GBP52218.1"/>
    <property type="molecule type" value="Genomic_DNA"/>
</dbReference>